<dbReference type="InterPro" id="IPR035986">
    <property type="entry name" value="PKD_dom_sf"/>
</dbReference>
<feature type="signal peptide" evidence="1">
    <location>
        <begin position="1"/>
        <end position="26"/>
    </location>
</feature>
<sequence>MQPLRQLLLSLSAVFALGVVSGQAAAAPEDSHLLLYPGNTAVYINGSKTQTQVATLELNGRYYLPAAELTGWFGIPVKWDEGKQAVQITTPKAFLEYSLADRTVLDNGASRNWGTDADLQGDRLYLELTSLQPYISFQAKVDQELKRVELRYVKPEANRTLFTNDAAPNIKPVAKFTVDKESYRIGEPIQYSNLSYDPKGTELTDINWIGNARTIFTPGLYKVSLTVKDSLGNVSDTYSRNILVKDEPYLDAFEHKVYYEPVGTYVREEEAVLRKYLRGIPQIPKQERKPADRPLIVSDSPETFTEKGILYQEKVNGKARLYATHVNGMDRKMKFAILVRNSDPTRSVTIKTTNQGEVYPSIYANLMGNEPTIEFLQGKRAEQTMVLRPNETAYYKAMPDFYPGQGINVLYDVETDGEVIFSFVAMEQEDELDTIGLFPRLAYKGNVRGTFSGSEVQWNIDASSIKSPSSFAIGDGTSDQFVTGTDFFSKEPALNLGNYGVVYKIHIKAPPKMSVLILPRGGVFKGPFLVNQKIVQTPPSGVMMDYQGYTIIARTNGTEPSLDLEFSPASGSAFPIDVIFYPLNRK</sequence>
<dbReference type="SUPFAM" id="SSF49299">
    <property type="entry name" value="PKD domain"/>
    <property type="match status" value="1"/>
</dbReference>
<accession>A0A7X3CQU1</accession>
<feature type="domain" description="Copper amine oxidase-like N-terminal" evidence="2">
    <location>
        <begin position="43"/>
        <end position="148"/>
    </location>
</feature>
<dbReference type="RefSeq" id="WP_155614137.1">
    <property type="nucleotide sequence ID" value="NZ_JBDLZV010000001.1"/>
</dbReference>
<keyword evidence="4" id="KW-1185">Reference proteome</keyword>
<feature type="chain" id="PRO_5031446752" evidence="1">
    <location>
        <begin position="27"/>
        <end position="586"/>
    </location>
</feature>
<reference evidence="3 4" key="1">
    <citation type="submission" date="2019-11" db="EMBL/GenBank/DDBJ databases">
        <title>Draft genome sequences of five Paenibacillus species of dairy origin.</title>
        <authorList>
            <person name="Olajide A.M."/>
            <person name="Chen S."/>
            <person name="Lapointe G."/>
        </authorList>
    </citation>
    <scope>NUCLEOTIDE SEQUENCE [LARGE SCALE GENOMIC DNA]</scope>
    <source>
        <strain evidence="3 4">2CS3</strain>
    </source>
</reference>
<dbReference type="Pfam" id="PF07833">
    <property type="entry name" value="Cu_amine_oxidN1"/>
    <property type="match status" value="1"/>
</dbReference>
<evidence type="ECO:0000259" key="2">
    <source>
        <dbReference type="Pfam" id="PF07833"/>
    </source>
</evidence>
<dbReference type="Gene3D" id="2.60.40.10">
    <property type="entry name" value="Immunoglobulins"/>
    <property type="match status" value="1"/>
</dbReference>
<gene>
    <name evidence="3" type="ORF">GNP93_04840</name>
</gene>
<comment type="caution">
    <text evidence="3">The sequence shown here is derived from an EMBL/GenBank/DDBJ whole genome shotgun (WGS) entry which is preliminary data.</text>
</comment>
<name>A0A7X3CQU1_9BACL</name>
<dbReference type="InterPro" id="IPR013783">
    <property type="entry name" value="Ig-like_fold"/>
</dbReference>
<dbReference type="InterPro" id="IPR036582">
    <property type="entry name" value="Mao_N_sf"/>
</dbReference>
<dbReference type="SUPFAM" id="SSF55383">
    <property type="entry name" value="Copper amine oxidase, domain N"/>
    <property type="match status" value="2"/>
</dbReference>
<dbReference type="EMBL" id="WNZX01000002">
    <property type="protein sequence ID" value="MUG70000.1"/>
    <property type="molecule type" value="Genomic_DNA"/>
</dbReference>
<keyword evidence="1" id="KW-0732">Signal</keyword>
<evidence type="ECO:0000256" key="1">
    <source>
        <dbReference type="SAM" id="SignalP"/>
    </source>
</evidence>
<organism evidence="3 4">
    <name type="scientific">Paenibacillus validus</name>
    <dbReference type="NCBI Taxonomy" id="44253"/>
    <lineage>
        <taxon>Bacteria</taxon>
        <taxon>Bacillati</taxon>
        <taxon>Bacillota</taxon>
        <taxon>Bacilli</taxon>
        <taxon>Bacillales</taxon>
        <taxon>Paenibacillaceae</taxon>
        <taxon>Paenibacillus</taxon>
    </lineage>
</organism>
<proteinExistence type="predicted"/>
<dbReference type="AlphaFoldDB" id="A0A7X3CQU1"/>
<dbReference type="Proteomes" id="UP000450917">
    <property type="component" value="Unassembled WGS sequence"/>
</dbReference>
<evidence type="ECO:0000313" key="4">
    <source>
        <dbReference type="Proteomes" id="UP000450917"/>
    </source>
</evidence>
<dbReference type="InterPro" id="IPR012854">
    <property type="entry name" value="Cu_amine_oxidase-like_N"/>
</dbReference>
<evidence type="ECO:0000313" key="3">
    <source>
        <dbReference type="EMBL" id="MUG70000.1"/>
    </source>
</evidence>
<protein>
    <submittedName>
        <fullName evidence="3">Copper amine oxidase N-terminal domain-containing protein</fullName>
    </submittedName>
</protein>